<name>A0ABR7YME4_9SPHI</name>
<dbReference type="RefSeq" id="WP_190993420.1">
    <property type="nucleotide sequence ID" value="NZ_JACOIK010000004.1"/>
</dbReference>
<feature type="compositionally biased region" description="Acidic residues" evidence="1">
    <location>
        <begin position="53"/>
        <end position="62"/>
    </location>
</feature>
<evidence type="ECO:0000313" key="3">
    <source>
        <dbReference type="Proteomes" id="UP000602759"/>
    </source>
</evidence>
<sequence>MKGLYEGKKMDYADGVFAPMLKHLFESMLDGGLDHHLQESKASGELNRKTMELDSEDPVSSK</sequence>
<dbReference type="EMBL" id="JACOIK010000004">
    <property type="protein sequence ID" value="MBD1432391.1"/>
    <property type="molecule type" value="Genomic_DNA"/>
</dbReference>
<evidence type="ECO:0000313" key="2">
    <source>
        <dbReference type="EMBL" id="MBD1432391.1"/>
    </source>
</evidence>
<organism evidence="2 3">
    <name type="scientific">Sphingobacterium micropteri</name>
    <dbReference type="NCBI Taxonomy" id="2763501"/>
    <lineage>
        <taxon>Bacteria</taxon>
        <taxon>Pseudomonadati</taxon>
        <taxon>Bacteroidota</taxon>
        <taxon>Sphingobacteriia</taxon>
        <taxon>Sphingobacteriales</taxon>
        <taxon>Sphingobacteriaceae</taxon>
        <taxon>Sphingobacterium</taxon>
    </lineage>
</organism>
<keyword evidence="3" id="KW-1185">Reference proteome</keyword>
<protein>
    <submittedName>
        <fullName evidence="2">Uncharacterized protein</fullName>
    </submittedName>
</protein>
<accession>A0ABR7YME4</accession>
<gene>
    <name evidence="2" type="ORF">H8B06_06110</name>
</gene>
<dbReference type="Proteomes" id="UP000602759">
    <property type="component" value="Unassembled WGS sequence"/>
</dbReference>
<reference evidence="2 3" key="1">
    <citation type="submission" date="2020-08" db="EMBL/GenBank/DDBJ databases">
        <title>Sphingobacterium sp. DN00404 isolated from aquaculture water.</title>
        <authorList>
            <person name="Zhang M."/>
        </authorList>
    </citation>
    <scope>NUCLEOTIDE SEQUENCE [LARGE SCALE GENOMIC DNA]</scope>
    <source>
        <strain evidence="2 3">DN00404</strain>
    </source>
</reference>
<feature type="region of interest" description="Disordered" evidence="1">
    <location>
        <begin position="39"/>
        <end position="62"/>
    </location>
</feature>
<proteinExistence type="predicted"/>
<comment type="caution">
    <text evidence="2">The sequence shown here is derived from an EMBL/GenBank/DDBJ whole genome shotgun (WGS) entry which is preliminary data.</text>
</comment>
<evidence type="ECO:0000256" key="1">
    <source>
        <dbReference type="SAM" id="MobiDB-lite"/>
    </source>
</evidence>